<keyword evidence="5 10" id="KW-0328">Glycosyltransferase</keyword>
<protein>
    <recommendedName>
        <fullName evidence="10">NAD(P)(+)--arginine ADP-ribosyltransferase</fullName>
        <ecNumber evidence="10">2.4.2.31</ecNumber>
    </recommendedName>
    <alternativeName>
        <fullName evidence="10">Mono(ADP-ribosyl)transferase</fullName>
    </alternativeName>
</protein>
<proteinExistence type="inferred from homology"/>
<dbReference type="Pfam" id="PF01129">
    <property type="entry name" value="ART"/>
    <property type="match status" value="1"/>
</dbReference>
<dbReference type="EMBL" id="CAJOBC010097746">
    <property type="protein sequence ID" value="CAF4449712.1"/>
    <property type="molecule type" value="Genomic_DNA"/>
</dbReference>
<keyword evidence="4" id="KW-0800">Toxin</keyword>
<evidence type="ECO:0000256" key="9">
    <source>
        <dbReference type="ARBA" id="ARBA00047597"/>
    </source>
</evidence>
<comment type="catalytic activity">
    <reaction evidence="9 10">
        <text>L-arginyl-[protein] + NAD(+) = N(omega)-(ADP-D-ribosyl)-L-arginyl-[protein] + nicotinamide + H(+)</text>
        <dbReference type="Rhea" id="RHEA:19149"/>
        <dbReference type="Rhea" id="RHEA-COMP:10532"/>
        <dbReference type="Rhea" id="RHEA-COMP:15087"/>
        <dbReference type="ChEBI" id="CHEBI:15378"/>
        <dbReference type="ChEBI" id="CHEBI:17154"/>
        <dbReference type="ChEBI" id="CHEBI:29965"/>
        <dbReference type="ChEBI" id="CHEBI:57540"/>
        <dbReference type="ChEBI" id="CHEBI:142554"/>
        <dbReference type="EC" id="2.4.2.31"/>
    </reaction>
</comment>
<evidence type="ECO:0000313" key="12">
    <source>
        <dbReference type="EMBL" id="CAF4449712.1"/>
    </source>
</evidence>
<dbReference type="InterPro" id="IPR000768">
    <property type="entry name" value="ART"/>
</dbReference>
<dbReference type="EMBL" id="CAJNOQ010031775">
    <property type="protein sequence ID" value="CAF1581784.1"/>
    <property type="molecule type" value="Genomic_DNA"/>
</dbReference>
<dbReference type="EC" id="2.4.2.31" evidence="10"/>
<keyword evidence="3" id="KW-0964">Secreted</keyword>
<dbReference type="GO" id="GO:0090729">
    <property type="term" value="F:toxin activity"/>
    <property type="evidence" value="ECO:0007669"/>
    <property type="project" value="UniProtKB-KW"/>
</dbReference>
<dbReference type="PROSITE" id="PS51996">
    <property type="entry name" value="TR_MART"/>
    <property type="match status" value="1"/>
</dbReference>
<dbReference type="SUPFAM" id="SSF56399">
    <property type="entry name" value="ADP-ribosylation"/>
    <property type="match status" value="1"/>
</dbReference>
<evidence type="ECO:0000256" key="4">
    <source>
        <dbReference type="ARBA" id="ARBA00022656"/>
    </source>
</evidence>
<dbReference type="OrthoDB" id="2017365at2759"/>
<gene>
    <name evidence="11" type="ORF">GPM918_LOCUS41151</name>
    <name evidence="12" type="ORF">SRO942_LOCUS42166</name>
</gene>
<evidence type="ECO:0000256" key="5">
    <source>
        <dbReference type="ARBA" id="ARBA00022676"/>
    </source>
</evidence>
<dbReference type="InterPro" id="IPR050999">
    <property type="entry name" value="ADP-ribosyltransferase_ARG"/>
</dbReference>
<dbReference type="GO" id="GO:0016779">
    <property type="term" value="F:nucleotidyltransferase activity"/>
    <property type="evidence" value="ECO:0007669"/>
    <property type="project" value="UniProtKB-KW"/>
</dbReference>
<dbReference type="GO" id="GO:0005576">
    <property type="term" value="C:extracellular region"/>
    <property type="evidence" value="ECO:0007669"/>
    <property type="project" value="UniProtKB-SubCell"/>
</dbReference>
<keyword evidence="8" id="KW-0843">Virulence</keyword>
<evidence type="ECO:0000256" key="7">
    <source>
        <dbReference type="ARBA" id="ARBA00022695"/>
    </source>
</evidence>
<evidence type="ECO:0000313" key="13">
    <source>
        <dbReference type="Proteomes" id="UP000663829"/>
    </source>
</evidence>
<dbReference type="GO" id="GO:0003950">
    <property type="term" value="F:NAD+ poly-ADP-ribosyltransferase activity"/>
    <property type="evidence" value="ECO:0007669"/>
    <property type="project" value="TreeGrafter"/>
</dbReference>
<reference evidence="11" key="1">
    <citation type="submission" date="2021-02" db="EMBL/GenBank/DDBJ databases">
        <authorList>
            <person name="Nowell W R."/>
        </authorList>
    </citation>
    <scope>NUCLEOTIDE SEQUENCE</scope>
</reference>
<keyword evidence="10" id="KW-0520">NAD</keyword>
<keyword evidence="7" id="KW-0548">Nucleotidyltransferase</keyword>
<dbReference type="AlphaFoldDB" id="A0A815ZFC5"/>
<dbReference type="Gene3D" id="3.90.176.10">
    <property type="entry name" value="Toxin ADP-ribosyltransferase, Chain A, domain 1"/>
    <property type="match status" value="1"/>
</dbReference>
<comment type="similarity">
    <text evidence="2 10">Belongs to the Arg-specific ADP-ribosyltransferase family.</text>
</comment>
<evidence type="ECO:0000256" key="1">
    <source>
        <dbReference type="ARBA" id="ARBA00004613"/>
    </source>
</evidence>
<keyword evidence="13" id="KW-1185">Reference proteome</keyword>
<dbReference type="GO" id="GO:0106274">
    <property type="term" value="F:NAD+-protein-arginine ADP-ribosyltransferase activity"/>
    <property type="evidence" value="ECO:0007669"/>
    <property type="project" value="UniProtKB-EC"/>
</dbReference>
<evidence type="ECO:0000256" key="3">
    <source>
        <dbReference type="ARBA" id="ARBA00022525"/>
    </source>
</evidence>
<dbReference type="Proteomes" id="UP000663829">
    <property type="component" value="Unassembled WGS sequence"/>
</dbReference>
<evidence type="ECO:0000313" key="11">
    <source>
        <dbReference type="EMBL" id="CAF1581784.1"/>
    </source>
</evidence>
<keyword evidence="6 10" id="KW-0808">Transferase</keyword>
<evidence type="ECO:0000256" key="10">
    <source>
        <dbReference type="RuleBase" id="RU361228"/>
    </source>
</evidence>
<evidence type="ECO:0000256" key="2">
    <source>
        <dbReference type="ARBA" id="ARBA00009558"/>
    </source>
</evidence>
<organism evidence="11 13">
    <name type="scientific">Didymodactylos carnosus</name>
    <dbReference type="NCBI Taxonomy" id="1234261"/>
    <lineage>
        <taxon>Eukaryota</taxon>
        <taxon>Metazoa</taxon>
        <taxon>Spiralia</taxon>
        <taxon>Gnathifera</taxon>
        <taxon>Rotifera</taxon>
        <taxon>Eurotatoria</taxon>
        <taxon>Bdelloidea</taxon>
        <taxon>Philodinida</taxon>
        <taxon>Philodinidae</taxon>
        <taxon>Didymodactylos</taxon>
    </lineage>
</organism>
<dbReference type="PANTHER" id="PTHR10339:SF25">
    <property type="entry name" value="SECRETED EXOENZYME S"/>
    <property type="match status" value="1"/>
</dbReference>
<evidence type="ECO:0000256" key="6">
    <source>
        <dbReference type="ARBA" id="ARBA00022679"/>
    </source>
</evidence>
<evidence type="ECO:0000256" key="8">
    <source>
        <dbReference type="ARBA" id="ARBA00023026"/>
    </source>
</evidence>
<sequence length="211" mass="24267">MTQAKQPNVSRYADIREEPIHKLLVPIKGYQDQSLVSLEEAIKPIAHLFDDLAEHVWIAKKNCKNPTDNLTQDESAAIHLYTMEFDGNKSFYRLLNATLRSENRQSLKPWFSYLKLFMTALYKLPSKAETVYRGMKNIDLSDQYLKGNQFAWWGVSSCTRAVDVLQSDEFLGQDGKRTMFNIECSNGKSITSHSYFSAKEEEVILMPGSYF</sequence>
<keyword evidence="10" id="KW-0521">NADP</keyword>
<comment type="subcellular location">
    <subcellularLocation>
        <location evidence="1">Secreted</location>
    </subcellularLocation>
</comment>
<dbReference type="Proteomes" id="UP000681722">
    <property type="component" value="Unassembled WGS sequence"/>
</dbReference>
<comment type="caution">
    <text evidence="11">The sequence shown here is derived from an EMBL/GenBank/DDBJ whole genome shotgun (WGS) entry which is preliminary data.</text>
</comment>
<dbReference type="PANTHER" id="PTHR10339">
    <property type="entry name" value="ADP-RIBOSYLTRANSFERASE"/>
    <property type="match status" value="1"/>
</dbReference>
<name>A0A815ZFC5_9BILA</name>
<accession>A0A815ZFC5</accession>